<proteinExistence type="predicted"/>
<sequence>MLVDSLGATLGFLLFLVRIF</sequence>
<evidence type="ECO:0000313" key="1">
    <source>
        <dbReference type="EMBL" id="MBW93959.1"/>
    </source>
</evidence>
<protein>
    <submittedName>
        <fullName evidence="1">Uncharacterized protein</fullName>
    </submittedName>
</protein>
<name>A0A2P2JKH6_RHIMU</name>
<reference evidence="1" key="1">
    <citation type="submission" date="2018-02" db="EMBL/GenBank/DDBJ databases">
        <title>Rhizophora mucronata_Transcriptome.</title>
        <authorList>
            <person name="Meera S.P."/>
            <person name="Sreeshan A."/>
            <person name="Augustine A."/>
        </authorList>
    </citation>
    <scope>NUCLEOTIDE SEQUENCE</scope>
    <source>
        <tissue evidence="1">Leaf</tissue>
    </source>
</reference>
<dbReference type="AlphaFoldDB" id="A0A2P2JKH6"/>
<organism evidence="1">
    <name type="scientific">Rhizophora mucronata</name>
    <name type="common">Asiatic mangrove</name>
    <dbReference type="NCBI Taxonomy" id="61149"/>
    <lineage>
        <taxon>Eukaryota</taxon>
        <taxon>Viridiplantae</taxon>
        <taxon>Streptophyta</taxon>
        <taxon>Embryophyta</taxon>
        <taxon>Tracheophyta</taxon>
        <taxon>Spermatophyta</taxon>
        <taxon>Magnoliopsida</taxon>
        <taxon>eudicotyledons</taxon>
        <taxon>Gunneridae</taxon>
        <taxon>Pentapetalae</taxon>
        <taxon>rosids</taxon>
        <taxon>fabids</taxon>
        <taxon>Malpighiales</taxon>
        <taxon>Rhizophoraceae</taxon>
        <taxon>Rhizophora</taxon>
    </lineage>
</organism>
<dbReference type="EMBL" id="GGEC01013476">
    <property type="protein sequence ID" value="MBW93959.1"/>
    <property type="molecule type" value="Transcribed_RNA"/>
</dbReference>
<accession>A0A2P2JKH6</accession>